<name>A0A388K0D0_CHABU</name>
<feature type="non-terminal residue" evidence="2">
    <location>
        <position position="60"/>
    </location>
</feature>
<feature type="domain" description="Aminopeptidase N-like N-terminal" evidence="1">
    <location>
        <begin position="15"/>
        <end position="58"/>
    </location>
</feature>
<proteinExistence type="predicted"/>
<accession>A0A388K0D0</accession>
<dbReference type="STRING" id="69332.A0A388K0D0"/>
<dbReference type="Gene3D" id="2.60.40.1730">
    <property type="entry name" value="tricorn interacting facor f3 domain"/>
    <property type="match status" value="1"/>
</dbReference>
<organism evidence="2 3">
    <name type="scientific">Chara braunii</name>
    <name type="common">Braun's stonewort</name>
    <dbReference type="NCBI Taxonomy" id="69332"/>
    <lineage>
        <taxon>Eukaryota</taxon>
        <taxon>Viridiplantae</taxon>
        <taxon>Streptophyta</taxon>
        <taxon>Charophyceae</taxon>
        <taxon>Charales</taxon>
        <taxon>Characeae</taxon>
        <taxon>Chara</taxon>
    </lineage>
</organism>
<sequence length="60" mass="6798">MAVEQSKVLLPKSVKPLKYTLVLEPNLQTFRFKGVVTIDFDVVETTKAIKLHAESLEILK</sequence>
<dbReference type="Gramene" id="GBG63487">
    <property type="protein sequence ID" value="GBG63487"/>
    <property type="gene ID" value="CBR_g38105"/>
</dbReference>
<dbReference type="Proteomes" id="UP000265515">
    <property type="component" value="Unassembled WGS sequence"/>
</dbReference>
<evidence type="ECO:0000313" key="3">
    <source>
        <dbReference type="Proteomes" id="UP000265515"/>
    </source>
</evidence>
<reference evidence="2 3" key="1">
    <citation type="journal article" date="2018" name="Cell">
        <title>The Chara Genome: Secondary Complexity and Implications for Plant Terrestrialization.</title>
        <authorList>
            <person name="Nishiyama T."/>
            <person name="Sakayama H."/>
            <person name="Vries J.D."/>
            <person name="Buschmann H."/>
            <person name="Saint-Marcoux D."/>
            <person name="Ullrich K.K."/>
            <person name="Haas F.B."/>
            <person name="Vanderstraeten L."/>
            <person name="Becker D."/>
            <person name="Lang D."/>
            <person name="Vosolsobe S."/>
            <person name="Rombauts S."/>
            <person name="Wilhelmsson P.K.I."/>
            <person name="Janitza P."/>
            <person name="Kern R."/>
            <person name="Heyl A."/>
            <person name="Rumpler F."/>
            <person name="Villalobos L.I.A.C."/>
            <person name="Clay J.M."/>
            <person name="Skokan R."/>
            <person name="Toyoda A."/>
            <person name="Suzuki Y."/>
            <person name="Kagoshima H."/>
            <person name="Schijlen E."/>
            <person name="Tajeshwar N."/>
            <person name="Catarino B."/>
            <person name="Hetherington A.J."/>
            <person name="Saltykova A."/>
            <person name="Bonnot C."/>
            <person name="Breuninger H."/>
            <person name="Symeonidi A."/>
            <person name="Radhakrishnan G.V."/>
            <person name="Van Nieuwerburgh F."/>
            <person name="Deforce D."/>
            <person name="Chang C."/>
            <person name="Karol K.G."/>
            <person name="Hedrich R."/>
            <person name="Ulvskov P."/>
            <person name="Glockner G."/>
            <person name="Delwiche C.F."/>
            <person name="Petrasek J."/>
            <person name="Van de Peer Y."/>
            <person name="Friml J."/>
            <person name="Beilby M."/>
            <person name="Dolan L."/>
            <person name="Kohara Y."/>
            <person name="Sugano S."/>
            <person name="Fujiyama A."/>
            <person name="Delaux P.-M."/>
            <person name="Quint M."/>
            <person name="TheiBen G."/>
            <person name="Hagemann M."/>
            <person name="Harholt J."/>
            <person name="Dunand C."/>
            <person name="Zachgo S."/>
            <person name="Langdale J."/>
            <person name="Maumus F."/>
            <person name="Straeten D.V.D."/>
            <person name="Gould S.B."/>
            <person name="Rensing S.A."/>
        </authorList>
    </citation>
    <scope>NUCLEOTIDE SEQUENCE [LARGE SCALE GENOMIC DNA]</scope>
    <source>
        <strain evidence="2 3">S276</strain>
    </source>
</reference>
<dbReference type="EMBL" id="BFEA01000039">
    <property type="protein sequence ID" value="GBG63487.1"/>
    <property type="molecule type" value="Genomic_DNA"/>
</dbReference>
<dbReference type="OrthoDB" id="10031169at2759"/>
<gene>
    <name evidence="2" type="ORF">CBR_g38105</name>
</gene>
<dbReference type="AlphaFoldDB" id="A0A388K0D0"/>
<dbReference type="InterPro" id="IPR042097">
    <property type="entry name" value="Aminopeptidase_N-like_N_sf"/>
</dbReference>
<evidence type="ECO:0000259" key="1">
    <source>
        <dbReference type="Pfam" id="PF17900"/>
    </source>
</evidence>
<evidence type="ECO:0000313" key="2">
    <source>
        <dbReference type="EMBL" id="GBG63487.1"/>
    </source>
</evidence>
<protein>
    <recommendedName>
        <fullName evidence="1">Aminopeptidase N-like N-terminal domain-containing protein</fullName>
    </recommendedName>
</protein>
<comment type="caution">
    <text evidence="2">The sequence shown here is derived from an EMBL/GenBank/DDBJ whole genome shotgun (WGS) entry which is preliminary data.</text>
</comment>
<dbReference type="InterPro" id="IPR045357">
    <property type="entry name" value="Aminopeptidase_N-like_N"/>
</dbReference>
<keyword evidence="3" id="KW-1185">Reference proteome</keyword>
<dbReference type="SUPFAM" id="SSF63737">
    <property type="entry name" value="Leukotriene A4 hydrolase N-terminal domain"/>
    <property type="match status" value="1"/>
</dbReference>
<dbReference type="Pfam" id="PF17900">
    <property type="entry name" value="Peptidase_M1_N"/>
    <property type="match status" value="1"/>
</dbReference>